<dbReference type="Proteomes" id="UP000094379">
    <property type="component" value="Unassembled WGS sequence"/>
</dbReference>
<evidence type="ECO:0000256" key="1">
    <source>
        <dbReference type="ARBA" id="ARBA00022490"/>
    </source>
</evidence>
<evidence type="ECO:0000313" key="8">
    <source>
        <dbReference type="Proteomes" id="UP000094379"/>
    </source>
</evidence>
<dbReference type="InterPro" id="IPR023212">
    <property type="entry name" value="Hsp33_helix_hairpin_bin_dom_sf"/>
</dbReference>
<comment type="subcellular location">
    <subcellularLocation>
        <location evidence="6">Cytoplasm</location>
    </subcellularLocation>
</comment>
<accession>A0A1E3GT88</accession>
<gene>
    <name evidence="6 7" type="primary">hslO</name>
    <name evidence="7" type="ORF">A9E74_00990</name>
</gene>
<reference evidence="7 8" key="1">
    <citation type="submission" date="2016-07" db="EMBL/GenBank/DDBJ databases">
        <title>Draft Genome Sequence of Methylophaga muralis Bur 1.</title>
        <authorList>
            <person name="Vasilenko O.V."/>
            <person name="Doronina N.V."/>
            <person name="Shmareva M.N."/>
            <person name="Tarlachkov S.V."/>
            <person name="Mustakhimov I."/>
            <person name="Trotsenko Y.A."/>
        </authorList>
    </citation>
    <scope>NUCLEOTIDE SEQUENCE [LARGE SCALE GENOMIC DNA]</scope>
    <source>
        <strain evidence="7 8">Bur 1</strain>
    </source>
</reference>
<keyword evidence="3 6" id="KW-1015">Disulfide bond</keyword>
<protein>
    <recommendedName>
        <fullName evidence="6">33 kDa chaperonin</fullName>
    </recommendedName>
    <alternativeName>
        <fullName evidence="6">Heat shock protein 33 homolog</fullName>
        <shortName evidence="6">HSP33</shortName>
    </alternativeName>
</protein>
<dbReference type="Gene3D" id="1.10.287.480">
    <property type="entry name" value="helix hairpin bin"/>
    <property type="match status" value="1"/>
</dbReference>
<dbReference type="PATRIC" id="fig|291169.3.peg.997"/>
<evidence type="ECO:0000256" key="5">
    <source>
        <dbReference type="ARBA" id="ARBA00023284"/>
    </source>
</evidence>
<name>A0A1E3GT88_9GAMM</name>
<keyword evidence="4 6" id="KW-0143">Chaperone</keyword>
<dbReference type="Gene3D" id="3.55.30.10">
    <property type="entry name" value="Hsp33 domain"/>
    <property type="match status" value="1"/>
</dbReference>
<comment type="similarity">
    <text evidence="6">Belongs to the HSP33 family.</text>
</comment>
<evidence type="ECO:0000313" key="7">
    <source>
        <dbReference type="EMBL" id="ODN67263.1"/>
    </source>
</evidence>
<keyword evidence="2 6" id="KW-0862">Zinc</keyword>
<dbReference type="GO" id="GO:0042026">
    <property type="term" value="P:protein refolding"/>
    <property type="evidence" value="ECO:0007669"/>
    <property type="project" value="TreeGrafter"/>
</dbReference>
<feature type="disulfide bond" description="Redox-active" evidence="6">
    <location>
        <begin position="266"/>
        <end position="269"/>
    </location>
</feature>
<keyword evidence="5 6" id="KW-0676">Redox-active center</keyword>
<evidence type="ECO:0000256" key="3">
    <source>
        <dbReference type="ARBA" id="ARBA00023157"/>
    </source>
</evidence>
<dbReference type="GO" id="GO:0051082">
    <property type="term" value="F:unfolded protein binding"/>
    <property type="evidence" value="ECO:0007669"/>
    <property type="project" value="UniProtKB-UniRule"/>
</dbReference>
<dbReference type="InterPro" id="IPR000397">
    <property type="entry name" value="Heat_shock_Hsp33"/>
</dbReference>
<dbReference type="AlphaFoldDB" id="A0A1E3GT88"/>
<feature type="disulfide bond" description="Redox-active" evidence="6">
    <location>
        <begin position="233"/>
        <end position="235"/>
    </location>
</feature>
<dbReference type="CDD" id="cd00498">
    <property type="entry name" value="Hsp33"/>
    <property type="match status" value="1"/>
</dbReference>
<comment type="PTM">
    <text evidence="6">Under oxidizing conditions two disulfide bonds are formed involving the reactive cysteines. Under reducing conditions zinc is bound to the reactive cysteines and the protein is inactive.</text>
</comment>
<dbReference type="NCBIfam" id="NF001033">
    <property type="entry name" value="PRK00114.1"/>
    <property type="match status" value="1"/>
</dbReference>
<dbReference type="RefSeq" id="WP_069295513.1">
    <property type="nucleotide sequence ID" value="NZ_MCRI01000007.1"/>
</dbReference>
<dbReference type="GO" id="GO:0005737">
    <property type="term" value="C:cytoplasm"/>
    <property type="evidence" value="ECO:0007669"/>
    <property type="project" value="UniProtKB-SubCell"/>
</dbReference>
<dbReference type="PANTHER" id="PTHR30111:SF1">
    <property type="entry name" value="33 KDA CHAPERONIN"/>
    <property type="match status" value="1"/>
</dbReference>
<evidence type="ECO:0000256" key="6">
    <source>
        <dbReference type="HAMAP-Rule" id="MF_00117"/>
    </source>
</evidence>
<dbReference type="HAMAP" id="MF_00117">
    <property type="entry name" value="HslO"/>
    <property type="match status" value="1"/>
</dbReference>
<dbReference type="InterPro" id="IPR016153">
    <property type="entry name" value="Heat_shock_Hsp33_N"/>
</dbReference>
<keyword evidence="8" id="KW-1185">Reference proteome</keyword>
<organism evidence="7 8">
    <name type="scientific">Methylophaga muralis</name>
    <dbReference type="NCBI Taxonomy" id="291169"/>
    <lineage>
        <taxon>Bacteria</taxon>
        <taxon>Pseudomonadati</taxon>
        <taxon>Pseudomonadota</taxon>
        <taxon>Gammaproteobacteria</taxon>
        <taxon>Thiotrichales</taxon>
        <taxon>Piscirickettsiaceae</taxon>
        <taxon>Methylophaga</taxon>
    </lineage>
</organism>
<dbReference type="EMBL" id="MCRI01000007">
    <property type="protein sequence ID" value="ODN67263.1"/>
    <property type="molecule type" value="Genomic_DNA"/>
</dbReference>
<dbReference type="GO" id="GO:0044183">
    <property type="term" value="F:protein folding chaperone"/>
    <property type="evidence" value="ECO:0007669"/>
    <property type="project" value="TreeGrafter"/>
</dbReference>
<keyword evidence="1 6" id="KW-0963">Cytoplasm</keyword>
<dbReference type="SUPFAM" id="SSF64397">
    <property type="entry name" value="Hsp33 domain"/>
    <property type="match status" value="1"/>
</dbReference>
<evidence type="ECO:0000256" key="4">
    <source>
        <dbReference type="ARBA" id="ARBA00023186"/>
    </source>
</evidence>
<comment type="function">
    <text evidence="6">Redox regulated molecular chaperone. Protects both thermally unfolding and oxidatively damaged proteins from irreversible aggregation. Plays an important role in the bacterial defense system toward oxidative stress.</text>
</comment>
<dbReference type="Pfam" id="PF01430">
    <property type="entry name" value="HSP33"/>
    <property type="match status" value="1"/>
</dbReference>
<dbReference type="Gene3D" id="3.90.1280.10">
    <property type="entry name" value="HSP33 redox switch-like"/>
    <property type="match status" value="1"/>
</dbReference>
<sequence length="298" mass="33554">MQEDAIQADHLQRFIFDNAAIRGEWVQLKQTWQTVKVQREYPPAVASLLGQMLSAAALLAETVKMSGRLVLQCRSNGPVSLLMVECTSDHTLRGLANWNGEIADDATMQELLGEGNLAITIENVEAKQPYQGIVSVQGETIAEMLEMYFAQSEQLKTRIWLATDEHTAGGLMLQQLPEQDPEQHDENWNRINFLAETVTNDELLNLDAVSLLYRLFHEEMVRLLSTTVLEFACTCSRQRVADTIKLLGRQEAEEIIAERGMVELACEFCNTHYQFDPVDVAGLFSDPLNIQNDSDTLH</sequence>
<dbReference type="PIRSF" id="PIRSF005261">
    <property type="entry name" value="Heat_shock_Hsp33"/>
    <property type="match status" value="1"/>
</dbReference>
<dbReference type="SUPFAM" id="SSF118352">
    <property type="entry name" value="HSP33 redox switch-like"/>
    <property type="match status" value="1"/>
</dbReference>
<evidence type="ECO:0000256" key="2">
    <source>
        <dbReference type="ARBA" id="ARBA00022833"/>
    </source>
</evidence>
<dbReference type="InterPro" id="IPR016154">
    <property type="entry name" value="Heat_shock_Hsp33_C"/>
</dbReference>
<dbReference type="PANTHER" id="PTHR30111">
    <property type="entry name" value="33 KDA CHAPERONIN"/>
    <property type="match status" value="1"/>
</dbReference>
<proteinExistence type="inferred from homology"/>
<comment type="caution">
    <text evidence="7">The sequence shown here is derived from an EMBL/GenBank/DDBJ whole genome shotgun (WGS) entry which is preliminary data.</text>
</comment>
<dbReference type="STRING" id="291169.A9E74_00990"/>